<dbReference type="Ensembl" id="ENSSFOT00015000065.2">
    <property type="protein sequence ID" value="ENSSFOP00015000041.2"/>
    <property type="gene ID" value="ENSSFOG00015000066.2"/>
</dbReference>
<evidence type="ECO:0000256" key="4">
    <source>
        <dbReference type="ARBA" id="ARBA00023242"/>
    </source>
</evidence>
<feature type="region of interest" description="Disordered" evidence="6">
    <location>
        <begin position="71"/>
        <end position="99"/>
    </location>
</feature>
<feature type="region of interest" description="Disordered" evidence="6">
    <location>
        <begin position="1103"/>
        <end position="1135"/>
    </location>
</feature>
<feature type="region of interest" description="Disordered" evidence="6">
    <location>
        <begin position="130"/>
        <end position="211"/>
    </location>
</feature>
<dbReference type="SUPFAM" id="SSF58113">
    <property type="entry name" value="Apolipoprotein A-I"/>
    <property type="match status" value="1"/>
</dbReference>
<evidence type="ECO:0000256" key="2">
    <source>
        <dbReference type="ARBA" id="ARBA00007585"/>
    </source>
</evidence>
<gene>
    <name evidence="7" type="primary">mtus1b</name>
</gene>
<feature type="compositionally biased region" description="Polar residues" evidence="6">
    <location>
        <begin position="499"/>
        <end position="510"/>
    </location>
</feature>
<name>A0A8C9UXA7_SCLFO</name>
<dbReference type="Gene3D" id="1.20.120.20">
    <property type="entry name" value="Apolipoprotein"/>
    <property type="match status" value="1"/>
</dbReference>
<reference evidence="7 8" key="1">
    <citation type="submission" date="2019-04" db="EMBL/GenBank/DDBJ databases">
        <authorList>
            <consortium name="Wellcome Sanger Institute Data Sharing"/>
        </authorList>
    </citation>
    <scope>NUCLEOTIDE SEQUENCE [LARGE SCALE GENOMIC DNA]</scope>
</reference>
<evidence type="ECO:0008006" key="9">
    <source>
        <dbReference type="Google" id="ProtNLM"/>
    </source>
</evidence>
<feature type="compositionally biased region" description="Basic and acidic residues" evidence="6">
    <location>
        <begin position="148"/>
        <end position="166"/>
    </location>
</feature>
<proteinExistence type="inferred from homology"/>
<evidence type="ECO:0000256" key="5">
    <source>
        <dbReference type="SAM" id="Coils"/>
    </source>
</evidence>
<organism evidence="7 8">
    <name type="scientific">Scleropages formosus</name>
    <name type="common">Asian bonytongue</name>
    <name type="synonym">Osteoglossum formosum</name>
    <dbReference type="NCBI Taxonomy" id="113540"/>
    <lineage>
        <taxon>Eukaryota</taxon>
        <taxon>Metazoa</taxon>
        <taxon>Chordata</taxon>
        <taxon>Craniata</taxon>
        <taxon>Vertebrata</taxon>
        <taxon>Euteleostomi</taxon>
        <taxon>Actinopterygii</taxon>
        <taxon>Neopterygii</taxon>
        <taxon>Teleostei</taxon>
        <taxon>Osteoglossocephala</taxon>
        <taxon>Osteoglossomorpha</taxon>
        <taxon>Osteoglossiformes</taxon>
        <taxon>Osteoglossidae</taxon>
        <taxon>Scleropages</taxon>
    </lineage>
</organism>
<dbReference type="Proteomes" id="UP000694397">
    <property type="component" value="Chromosome 16"/>
</dbReference>
<keyword evidence="3 5" id="KW-0175">Coiled coil</keyword>
<feature type="compositionally biased region" description="Low complexity" evidence="6">
    <location>
        <begin position="635"/>
        <end position="651"/>
    </location>
</feature>
<feature type="compositionally biased region" description="Basic and acidic residues" evidence="6">
    <location>
        <begin position="377"/>
        <end position="392"/>
    </location>
</feature>
<feature type="region of interest" description="Disordered" evidence="6">
    <location>
        <begin position="24"/>
        <end position="56"/>
    </location>
</feature>
<evidence type="ECO:0000256" key="6">
    <source>
        <dbReference type="SAM" id="MobiDB-lite"/>
    </source>
</evidence>
<feature type="region of interest" description="Disordered" evidence="6">
    <location>
        <begin position="344"/>
        <end position="776"/>
    </location>
</feature>
<feature type="region of interest" description="Disordered" evidence="6">
    <location>
        <begin position="253"/>
        <end position="294"/>
    </location>
</feature>
<feature type="coiled-coil region" evidence="5">
    <location>
        <begin position="803"/>
        <end position="993"/>
    </location>
</feature>
<dbReference type="GO" id="GO:0008017">
    <property type="term" value="F:microtubule binding"/>
    <property type="evidence" value="ECO:0007669"/>
    <property type="project" value="TreeGrafter"/>
</dbReference>
<feature type="region of interest" description="Disordered" evidence="6">
    <location>
        <begin position="304"/>
        <end position="323"/>
    </location>
</feature>
<dbReference type="GO" id="GO:0005737">
    <property type="term" value="C:cytoplasm"/>
    <property type="evidence" value="ECO:0007669"/>
    <property type="project" value="TreeGrafter"/>
</dbReference>
<protein>
    <recommendedName>
        <fullName evidence="9">Microtubule-associated tumor suppressor 1</fullName>
    </recommendedName>
</protein>
<feature type="coiled-coil region" evidence="5">
    <location>
        <begin position="1031"/>
        <end position="1065"/>
    </location>
</feature>
<dbReference type="PANTHER" id="PTHR24200">
    <property type="entry name" value="TOUCAN, ISOFORM A"/>
    <property type="match status" value="1"/>
</dbReference>
<dbReference type="OrthoDB" id="10038993at2759"/>
<feature type="compositionally biased region" description="Polar residues" evidence="6">
    <location>
        <begin position="311"/>
        <end position="323"/>
    </location>
</feature>
<keyword evidence="4" id="KW-0539">Nucleus</keyword>
<feature type="compositionally biased region" description="Polar residues" evidence="6">
    <location>
        <begin position="1113"/>
        <end position="1127"/>
    </location>
</feature>
<reference evidence="7" key="3">
    <citation type="submission" date="2025-09" db="UniProtKB">
        <authorList>
            <consortium name="Ensembl"/>
        </authorList>
    </citation>
    <scope>IDENTIFICATION</scope>
</reference>
<feature type="compositionally biased region" description="Low complexity" evidence="6">
    <location>
        <begin position="406"/>
        <end position="421"/>
    </location>
</feature>
<evidence type="ECO:0000313" key="7">
    <source>
        <dbReference type="Ensembl" id="ENSSFOP00015000041.2"/>
    </source>
</evidence>
<evidence type="ECO:0000256" key="1">
    <source>
        <dbReference type="ARBA" id="ARBA00004123"/>
    </source>
</evidence>
<sequence>MSEPPRDNIDAEVLCTGMCLPLRSGDQNGNAFPCRSSLDSTRSISSLSDSCSPSPQDVEMLEYRLGQGDPFSKQCSSAPLPQKPGGCHSVGTGTAALDPGDKLAGLSRSAETSWNKNMTFVVIDSQAYRSDGCSEDSSDLSPDLALNEEARQWASQDDRSISDSRGDSAASVSSSSMVMRSSLGQSDSDKPLSASVLGQSSDSSSDLPEAVMVSGALPDVCEGLMDKTQTFPPQKDLASQNLEEKLDSLRDGDAVFPAEDRSMELPCEREEHRDSADGVNEGQRSPADERGTLSEKTFVVIGSEDSDAGCNAQTSTPVQGSENQTFILTSFSESPFQMRRANVESPAVGGRGWQRGTTPAKPTVGSKAPVPMPRKATKAEVKCFPKQPDLKIMKPRAVQRPPPPLKLATPTTSSSRRTSSPAGSLGSHEKTPVAQKAGQKRPAGPDDGNRRRSSSSVSKVFSGKLGGMADGAPALKTKREAAATETYPNPCGSVASDMMVSSRQLLTKANSESRRNGDEGDGLGAKGCSAGKVSETPRVVSSSTLATPSKQPVSSEGGGSRFGVRPSPGKVKSPSPALARGAASASGGKMVPGTSKTRLTERPNVAMVPKLPLNPSLRPPRPLSKLPVKGPPKSPSSSSLASSHSAQQSGALPPSPASGVAVGQSEDKPPRPGAAGGAPPCKAVVKRNRTSSLPGRSAANGSLSRSTVPSPTPPRPSVRPAQRPCSVRPQRPAGPPMVDKTRPRPMTRSQQAQGPPDLLLPDPKASRSGRSQAQCDRQNLQLQQLHQIVASRTQGLEALAVVVQHISTQREEALKRKKELMLELVNLQEELVNSTSSCELLQQEKEELRVTLEGVLQKVQEQHQQDLADLEDRLKAFYSDQWEELHQAYQKEADRCRNLMQQQVDELRSRHEAQRSTVEASHAEAIEKLKEQYEASFEELRKAHEQEVQALNQTMKQAEITLTGQVEELMAENNTLYEKLKAEEERRRVLAEKNQKDSHTLYLEQELESLKVVLDIKNKQLHQQDQKLMQMDKLVETNVKLEESLKKVQQENEDYRVRMDKHAALSRQLSSEQAVLQQCLQKETKVNKRLSMENEELLWKLHNGDLSSPRKLSPTSPFQSPRNSAAFSSHPLPPR</sequence>
<feature type="compositionally biased region" description="Polar residues" evidence="6">
    <location>
        <begin position="539"/>
        <end position="554"/>
    </location>
</feature>
<feature type="compositionally biased region" description="Basic and acidic residues" evidence="6">
    <location>
        <begin position="253"/>
        <end position="276"/>
    </location>
</feature>
<accession>A0A8C9UXA7</accession>
<feature type="compositionally biased region" description="Low complexity" evidence="6">
    <location>
        <begin position="573"/>
        <end position="588"/>
    </location>
</feature>
<dbReference type="PANTHER" id="PTHR24200:SF7">
    <property type="entry name" value="MICROTUBULE-ASSOCIATED TUMOR SUPPRESSOR 1"/>
    <property type="match status" value="1"/>
</dbReference>
<feature type="compositionally biased region" description="Low complexity" evidence="6">
    <location>
        <begin position="34"/>
        <end position="55"/>
    </location>
</feature>
<keyword evidence="8" id="KW-1185">Reference proteome</keyword>
<comment type="subcellular location">
    <subcellularLocation>
        <location evidence="1">Nucleus</location>
    </subcellularLocation>
</comment>
<evidence type="ECO:0000313" key="8">
    <source>
        <dbReference type="Proteomes" id="UP000694397"/>
    </source>
</evidence>
<reference evidence="7" key="2">
    <citation type="submission" date="2025-08" db="UniProtKB">
        <authorList>
            <consortium name="Ensembl"/>
        </authorList>
    </citation>
    <scope>IDENTIFICATION</scope>
</reference>
<feature type="compositionally biased region" description="Polar residues" evidence="6">
    <location>
        <begin position="690"/>
        <end position="703"/>
    </location>
</feature>
<dbReference type="InterPro" id="IPR051293">
    <property type="entry name" value="MTUS1/CCDC69"/>
</dbReference>
<feature type="compositionally biased region" description="Low complexity" evidence="6">
    <location>
        <begin position="167"/>
        <end position="182"/>
    </location>
</feature>
<dbReference type="GO" id="GO:0005634">
    <property type="term" value="C:nucleus"/>
    <property type="evidence" value="ECO:0007669"/>
    <property type="project" value="UniProtKB-SubCell"/>
</dbReference>
<evidence type="ECO:0000256" key="3">
    <source>
        <dbReference type="ARBA" id="ARBA00023054"/>
    </source>
</evidence>
<dbReference type="GeneTree" id="ENSGT00950000183026"/>
<comment type="similarity">
    <text evidence="2">Belongs to the MTUS1 family.</text>
</comment>
<dbReference type="AlphaFoldDB" id="A0A8C9UXA7"/>